<evidence type="ECO:0000313" key="2">
    <source>
        <dbReference type="EMBL" id="KAF1922845.1"/>
    </source>
</evidence>
<feature type="signal peptide" evidence="1">
    <location>
        <begin position="1"/>
        <end position="19"/>
    </location>
</feature>
<feature type="chain" id="PRO_5025521067" description="Apple domain-containing protein" evidence="1">
    <location>
        <begin position="20"/>
        <end position="178"/>
    </location>
</feature>
<evidence type="ECO:0000256" key="1">
    <source>
        <dbReference type="SAM" id="SignalP"/>
    </source>
</evidence>
<proteinExistence type="predicted"/>
<dbReference type="Proteomes" id="UP000800082">
    <property type="component" value="Unassembled WGS sequence"/>
</dbReference>
<gene>
    <name evidence="2" type="ORF">M421DRAFT_408360</name>
</gene>
<dbReference type="AlphaFoldDB" id="A0A6A5R434"/>
<keyword evidence="3" id="KW-1185">Reference proteome</keyword>
<name>A0A6A5R434_9PLEO</name>
<dbReference type="PANTHER" id="PTHR36578:SF1">
    <property type="entry name" value="APPLE DOMAIN-CONTAINING PROTEIN"/>
    <property type="match status" value="1"/>
</dbReference>
<reference evidence="2" key="1">
    <citation type="journal article" date="2020" name="Stud. Mycol.">
        <title>101 Dothideomycetes genomes: a test case for predicting lifestyles and emergence of pathogens.</title>
        <authorList>
            <person name="Haridas S."/>
            <person name="Albert R."/>
            <person name="Binder M."/>
            <person name="Bloem J."/>
            <person name="Labutti K."/>
            <person name="Salamov A."/>
            <person name="Andreopoulos B."/>
            <person name="Baker S."/>
            <person name="Barry K."/>
            <person name="Bills G."/>
            <person name="Bluhm B."/>
            <person name="Cannon C."/>
            <person name="Castanera R."/>
            <person name="Culley D."/>
            <person name="Daum C."/>
            <person name="Ezra D."/>
            <person name="Gonzalez J."/>
            <person name="Henrissat B."/>
            <person name="Kuo A."/>
            <person name="Liang C."/>
            <person name="Lipzen A."/>
            <person name="Lutzoni F."/>
            <person name="Magnuson J."/>
            <person name="Mondo S."/>
            <person name="Nolan M."/>
            <person name="Ohm R."/>
            <person name="Pangilinan J."/>
            <person name="Park H.-J."/>
            <person name="Ramirez L."/>
            <person name="Alfaro M."/>
            <person name="Sun H."/>
            <person name="Tritt A."/>
            <person name="Yoshinaga Y."/>
            <person name="Zwiers L.-H."/>
            <person name="Turgeon B."/>
            <person name="Goodwin S."/>
            <person name="Spatafora J."/>
            <person name="Crous P."/>
            <person name="Grigoriev I."/>
        </authorList>
    </citation>
    <scope>NUCLEOTIDE SEQUENCE</scope>
    <source>
        <strain evidence="2">CBS 183.55</strain>
    </source>
</reference>
<keyword evidence="1" id="KW-0732">Signal</keyword>
<protein>
    <recommendedName>
        <fullName evidence="4">Apple domain-containing protein</fullName>
    </recommendedName>
</protein>
<sequence length="178" mass="18654">MYLSTLFAFVTALGGRAAAAPGDCRPLGNSSAPVPTPNTPEAFTSFGYYDEIANSAVSPTGYEAFLVAGHAAVHSDGHYVTYGEFPSYDVGACAKACDGLEGCASFNIYFQRHPSLAPGRACPNPEANVVVRCALFRSAMSAAQATNNGQERGPVDDDGDKFEVLMRGSNGKFVLVVI</sequence>
<dbReference type="RefSeq" id="XP_033443098.1">
    <property type="nucleotide sequence ID" value="XM_033590347.1"/>
</dbReference>
<dbReference type="GeneID" id="54348011"/>
<evidence type="ECO:0008006" key="4">
    <source>
        <dbReference type="Google" id="ProtNLM"/>
    </source>
</evidence>
<accession>A0A6A5R434</accession>
<evidence type="ECO:0000313" key="3">
    <source>
        <dbReference type="Proteomes" id="UP000800082"/>
    </source>
</evidence>
<organism evidence="2 3">
    <name type="scientific">Didymella exigua CBS 183.55</name>
    <dbReference type="NCBI Taxonomy" id="1150837"/>
    <lineage>
        <taxon>Eukaryota</taxon>
        <taxon>Fungi</taxon>
        <taxon>Dikarya</taxon>
        <taxon>Ascomycota</taxon>
        <taxon>Pezizomycotina</taxon>
        <taxon>Dothideomycetes</taxon>
        <taxon>Pleosporomycetidae</taxon>
        <taxon>Pleosporales</taxon>
        <taxon>Pleosporineae</taxon>
        <taxon>Didymellaceae</taxon>
        <taxon>Didymella</taxon>
    </lineage>
</organism>
<dbReference type="OrthoDB" id="271448at2759"/>
<dbReference type="PANTHER" id="PTHR36578">
    <property type="entry name" value="CHROMOSOME 15, WHOLE GENOME SHOTGUN SEQUENCE"/>
    <property type="match status" value="1"/>
</dbReference>
<dbReference type="EMBL" id="ML979014">
    <property type="protein sequence ID" value="KAF1922845.1"/>
    <property type="molecule type" value="Genomic_DNA"/>
</dbReference>